<protein>
    <recommendedName>
        <fullName evidence="3">acid phosphatase</fullName>
        <ecNumber evidence="3">3.1.3.2</ecNumber>
    </recommendedName>
</protein>
<evidence type="ECO:0000256" key="2">
    <source>
        <dbReference type="ARBA" id="ARBA00005375"/>
    </source>
</evidence>
<evidence type="ECO:0000256" key="1">
    <source>
        <dbReference type="ARBA" id="ARBA00000032"/>
    </source>
</evidence>
<dbReference type="GO" id="GO:0003993">
    <property type="term" value="F:acid phosphatase activity"/>
    <property type="evidence" value="ECO:0007669"/>
    <property type="project" value="UniProtKB-EC"/>
</dbReference>
<evidence type="ECO:0000256" key="4">
    <source>
        <dbReference type="ARBA" id="ARBA00022729"/>
    </source>
</evidence>
<dbReference type="InterPro" id="IPR029033">
    <property type="entry name" value="His_PPase_superfam"/>
</dbReference>
<gene>
    <name evidence="9" type="ORF">CAUJ_LOCUS3382</name>
</gene>
<comment type="caution">
    <text evidence="9">The sequence shown here is derived from an EMBL/GenBank/DDBJ whole genome shotgun (WGS) entry which is preliminary data.</text>
</comment>
<dbReference type="AlphaFoldDB" id="A0A8S1GX54"/>
<keyword evidence="5" id="KW-0378">Hydrolase</keyword>
<dbReference type="PROSITE" id="PS00616">
    <property type="entry name" value="HIS_ACID_PHOSPHAT_1"/>
    <property type="match status" value="1"/>
</dbReference>
<evidence type="ECO:0000313" key="9">
    <source>
        <dbReference type="EMBL" id="CAD6187463.1"/>
    </source>
</evidence>
<dbReference type="SUPFAM" id="SSF53254">
    <property type="entry name" value="Phosphoglycerate mutase-like"/>
    <property type="match status" value="1"/>
</dbReference>
<dbReference type="InterPro" id="IPR000560">
    <property type="entry name" value="His_Pase_clade-2"/>
</dbReference>
<dbReference type="CDD" id="cd07061">
    <property type="entry name" value="HP_HAP_like"/>
    <property type="match status" value="1"/>
</dbReference>
<dbReference type="PANTHER" id="PTHR11567:SF211">
    <property type="entry name" value="PROSTATIC ACID PHOSPHATASE"/>
    <property type="match status" value="1"/>
</dbReference>
<name>A0A8S1GX54_9PELO</name>
<evidence type="ECO:0000256" key="3">
    <source>
        <dbReference type="ARBA" id="ARBA00012646"/>
    </source>
</evidence>
<keyword evidence="10" id="KW-1185">Reference proteome</keyword>
<feature type="transmembrane region" description="Helical" evidence="8">
    <location>
        <begin position="387"/>
        <end position="408"/>
    </location>
</feature>
<dbReference type="InterPro" id="IPR033379">
    <property type="entry name" value="Acid_Pase_AS"/>
</dbReference>
<dbReference type="EC" id="3.1.3.2" evidence="3"/>
<proteinExistence type="inferred from homology"/>
<evidence type="ECO:0000256" key="7">
    <source>
        <dbReference type="ARBA" id="ARBA00023180"/>
    </source>
</evidence>
<organism evidence="9 10">
    <name type="scientific">Caenorhabditis auriculariae</name>
    <dbReference type="NCBI Taxonomy" id="2777116"/>
    <lineage>
        <taxon>Eukaryota</taxon>
        <taxon>Metazoa</taxon>
        <taxon>Ecdysozoa</taxon>
        <taxon>Nematoda</taxon>
        <taxon>Chromadorea</taxon>
        <taxon>Rhabditida</taxon>
        <taxon>Rhabditina</taxon>
        <taxon>Rhabditomorpha</taxon>
        <taxon>Rhabditoidea</taxon>
        <taxon>Rhabditidae</taxon>
        <taxon>Peloderinae</taxon>
        <taxon>Caenorhabditis</taxon>
    </lineage>
</organism>
<keyword evidence="6" id="KW-1015">Disulfide bond</keyword>
<comment type="catalytic activity">
    <reaction evidence="1">
        <text>a phosphate monoester + H2O = an alcohol + phosphate</text>
        <dbReference type="Rhea" id="RHEA:15017"/>
        <dbReference type="ChEBI" id="CHEBI:15377"/>
        <dbReference type="ChEBI" id="CHEBI:30879"/>
        <dbReference type="ChEBI" id="CHEBI:43474"/>
        <dbReference type="ChEBI" id="CHEBI:67140"/>
        <dbReference type="EC" id="3.1.3.2"/>
    </reaction>
</comment>
<keyword evidence="8" id="KW-0472">Membrane</keyword>
<evidence type="ECO:0000256" key="6">
    <source>
        <dbReference type="ARBA" id="ARBA00023157"/>
    </source>
</evidence>
<evidence type="ECO:0000256" key="5">
    <source>
        <dbReference type="ARBA" id="ARBA00022801"/>
    </source>
</evidence>
<accession>A0A8S1GX54</accession>
<dbReference type="OrthoDB" id="10257284at2759"/>
<dbReference type="PANTHER" id="PTHR11567">
    <property type="entry name" value="ACID PHOSPHATASE-RELATED"/>
    <property type="match status" value="1"/>
</dbReference>
<comment type="similarity">
    <text evidence="2">Belongs to the histidine acid phosphatase family.</text>
</comment>
<evidence type="ECO:0000256" key="8">
    <source>
        <dbReference type="SAM" id="Phobius"/>
    </source>
</evidence>
<dbReference type="InterPro" id="IPR050645">
    <property type="entry name" value="Histidine_acid_phosphatase"/>
</dbReference>
<keyword evidence="7" id="KW-0325">Glycoprotein</keyword>
<keyword evidence="8" id="KW-1133">Transmembrane helix</keyword>
<dbReference type="Proteomes" id="UP000835052">
    <property type="component" value="Unassembled WGS sequence"/>
</dbReference>
<sequence length="424" mass="47884">MDWKEIVFLLISACGLFADLALGSSELLMVQTVFRHGRRAPATQFATDEAKTFFFRGLGHLTDEGYLQAEFLGKLLRERYVNNSFLDGRMLPNQILFRSSDAERCLITAQMVGRGMFPNFAPAVFTTPEEDDYLLRPKLNCPGMIAEMQRAFDVDSSQLENQELPLLVFTGKAMEAAYNQTKSIRQEFTSKITSLIIEKEAGVAVPSWFNEEASKEAYLLLYHAISVMSGTGPYKRASWIKPKSGFFLNTLMFDIRQKVECLKNPSLKQCGKIRKFYAYSTHDIVLMPLLESLGAREAAVGVNAVTDYCSTLVIELWLINDHPAVKVLYRRSPDDEEFTTVTEYITGCPAGEQFCNAEKFTSCCDEFITTSPKAECWGAPLDWNFNALSYLLVGVIALLIVLSIFLVWKSIRRRNTSKVEKNVK</sequence>
<keyword evidence="4" id="KW-0732">Signal</keyword>
<dbReference type="Gene3D" id="3.40.50.1240">
    <property type="entry name" value="Phosphoglycerate mutase-like"/>
    <property type="match status" value="1"/>
</dbReference>
<dbReference type="Pfam" id="PF00328">
    <property type="entry name" value="His_Phos_2"/>
    <property type="match status" value="1"/>
</dbReference>
<reference evidence="9" key="1">
    <citation type="submission" date="2020-10" db="EMBL/GenBank/DDBJ databases">
        <authorList>
            <person name="Kikuchi T."/>
        </authorList>
    </citation>
    <scope>NUCLEOTIDE SEQUENCE</scope>
    <source>
        <strain evidence="9">NKZ352</strain>
    </source>
</reference>
<dbReference type="EMBL" id="CAJGYM010000006">
    <property type="protein sequence ID" value="CAD6187463.1"/>
    <property type="molecule type" value="Genomic_DNA"/>
</dbReference>
<keyword evidence="8" id="KW-0812">Transmembrane</keyword>
<evidence type="ECO:0000313" key="10">
    <source>
        <dbReference type="Proteomes" id="UP000835052"/>
    </source>
</evidence>